<dbReference type="InterPro" id="IPR052155">
    <property type="entry name" value="Biofilm_reg_signaling"/>
</dbReference>
<dbReference type="InterPro" id="IPR000014">
    <property type="entry name" value="PAS"/>
</dbReference>
<dbReference type="SMART" id="SM00267">
    <property type="entry name" value="GGDEF"/>
    <property type="match status" value="1"/>
</dbReference>
<feature type="domain" description="GGDEF" evidence="4">
    <location>
        <begin position="193"/>
        <end position="326"/>
    </location>
</feature>
<evidence type="ECO:0000313" key="5">
    <source>
        <dbReference type="EMBL" id="NVE93848.1"/>
    </source>
</evidence>
<dbReference type="EMBL" id="JABWTA010000001">
    <property type="protein sequence ID" value="NVE93848.1"/>
    <property type="molecule type" value="Genomic_DNA"/>
</dbReference>
<dbReference type="InterPro" id="IPR035965">
    <property type="entry name" value="PAS-like_dom_sf"/>
</dbReference>
<feature type="domain" description="PAC" evidence="2">
    <location>
        <begin position="110"/>
        <end position="161"/>
    </location>
</feature>
<evidence type="ECO:0000259" key="4">
    <source>
        <dbReference type="PROSITE" id="PS50887"/>
    </source>
</evidence>
<dbReference type="InterPro" id="IPR013767">
    <property type="entry name" value="PAS_fold"/>
</dbReference>
<dbReference type="PANTHER" id="PTHR44757:SF2">
    <property type="entry name" value="BIOFILM ARCHITECTURE MAINTENANCE PROTEIN MBAA"/>
    <property type="match status" value="1"/>
</dbReference>
<evidence type="ECO:0000313" key="6">
    <source>
        <dbReference type="Proteomes" id="UP000546031"/>
    </source>
</evidence>
<gene>
    <name evidence="5" type="ORF">HUO12_02945</name>
</gene>
<feature type="domain" description="EAL" evidence="3">
    <location>
        <begin position="335"/>
        <end position="586"/>
    </location>
</feature>
<dbReference type="PROSITE" id="PS50112">
    <property type="entry name" value="PAS"/>
    <property type="match status" value="1"/>
</dbReference>
<evidence type="ECO:0000259" key="1">
    <source>
        <dbReference type="PROSITE" id="PS50112"/>
    </source>
</evidence>
<dbReference type="PROSITE" id="PS50113">
    <property type="entry name" value="PAC"/>
    <property type="match status" value="1"/>
</dbReference>
<dbReference type="RefSeq" id="WP_176272188.1">
    <property type="nucleotide sequence ID" value="NZ_JABWTA010000001.1"/>
</dbReference>
<evidence type="ECO:0000259" key="3">
    <source>
        <dbReference type="PROSITE" id="PS50883"/>
    </source>
</evidence>
<organism evidence="5 6">
    <name type="scientific">Altererythrobacter lutimaris</name>
    <dbReference type="NCBI Taxonomy" id="2743979"/>
    <lineage>
        <taxon>Bacteria</taxon>
        <taxon>Pseudomonadati</taxon>
        <taxon>Pseudomonadota</taxon>
        <taxon>Alphaproteobacteria</taxon>
        <taxon>Sphingomonadales</taxon>
        <taxon>Erythrobacteraceae</taxon>
        <taxon>Altererythrobacter</taxon>
    </lineage>
</organism>
<dbReference type="NCBIfam" id="TIGR00254">
    <property type="entry name" value="GGDEF"/>
    <property type="match status" value="1"/>
</dbReference>
<dbReference type="SMART" id="SM00052">
    <property type="entry name" value="EAL"/>
    <property type="match status" value="1"/>
</dbReference>
<dbReference type="InterPro" id="IPR001633">
    <property type="entry name" value="EAL_dom"/>
</dbReference>
<dbReference type="SMART" id="SM00091">
    <property type="entry name" value="PAS"/>
    <property type="match status" value="1"/>
</dbReference>
<accession>A0A850HBC7</accession>
<comment type="caution">
    <text evidence="5">The sequence shown here is derived from an EMBL/GenBank/DDBJ whole genome shotgun (WGS) entry which is preliminary data.</text>
</comment>
<dbReference type="InterPro" id="IPR000700">
    <property type="entry name" value="PAS-assoc_C"/>
</dbReference>
<dbReference type="Pfam" id="PF00990">
    <property type="entry name" value="GGDEF"/>
    <property type="match status" value="1"/>
</dbReference>
<protein>
    <submittedName>
        <fullName evidence="5">EAL domain-containing protein</fullName>
    </submittedName>
</protein>
<dbReference type="InterPro" id="IPR043128">
    <property type="entry name" value="Rev_trsase/Diguanyl_cyclase"/>
</dbReference>
<dbReference type="PROSITE" id="PS50883">
    <property type="entry name" value="EAL"/>
    <property type="match status" value="1"/>
</dbReference>
<name>A0A850HBC7_9SPHN</name>
<dbReference type="Gene3D" id="3.30.450.20">
    <property type="entry name" value="PAS domain"/>
    <property type="match status" value="1"/>
</dbReference>
<dbReference type="Pfam" id="PF00563">
    <property type="entry name" value="EAL"/>
    <property type="match status" value="1"/>
</dbReference>
<dbReference type="PROSITE" id="PS50887">
    <property type="entry name" value="GGDEF"/>
    <property type="match status" value="1"/>
</dbReference>
<dbReference type="GO" id="GO:0006355">
    <property type="term" value="P:regulation of DNA-templated transcription"/>
    <property type="evidence" value="ECO:0007669"/>
    <property type="project" value="InterPro"/>
</dbReference>
<feature type="domain" description="PAS" evidence="1">
    <location>
        <begin position="48"/>
        <end position="106"/>
    </location>
</feature>
<dbReference type="CDD" id="cd00130">
    <property type="entry name" value="PAS"/>
    <property type="match status" value="1"/>
</dbReference>
<reference evidence="5 6" key="1">
    <citation type="submission" date="2020-06" db="EMBL/GenBank/DDBJ databases">
        <title>Altererythrobacter lutimaris sp. nov., a marine bacterium isolated from a tidal flat.</title>
        <authorList>
            <person name="Kim D."/>
            <person name="Yoo Y."/>
            <person name="Kim J.-J."/>
        </authorList>
    </citation>
    <scope>NUCLEOTIDE SEQUENCE [LARGE SCALE GENOMIC DNA]</scope>
    <source>
        <strain evidence="5 6">JGD-16</strain>
    </source>
</reference>
<dbReference type="SUPFAM" id="SSF55073">
    <property type="entry name" value="Nucleotide cyclase"/>
    <property type="match status" value="1"/>
</dbReference>
<dbReference type="PANTHER" id="PTHR44757">
    <property type="entry name" value="DIGUANYLATE CYCLASE DGCP"/>
    <property type="match status" value="1"/>
</dbReference>
<dbReference type="CDD" id="cd01948">
    <property type="entry name" value="EAL"/>
    <property type="match status" value="1"/>
</dbReference>
<evidence type="ECO:0000259" key="2">
    <source>
        <dbReference type="PROSITE" id="PS50113"/>
    </source>
</evidence>
<dbReference type="SUPFAM" id="SSF141868">
    <property type="entry name" value="EAL domain-like"/>
    <property type="match status" value="1"/>
</dbReference>
<dbReference type="Gene3D" id="3.20.20.450">
    <property type="entry name" value="EAL domain"/>
    <property type="match status" value="1"/>
</dbReference>
<keyword evidence="6" id="KW-1185">Reference proteome</keyword>
<dbReference type="InterPro" id="IPR035919">
    <property type="entry name" value="EAL_sf"/>
</dbReference>
<sequence>MAGLLGRLTGGKGKGTEKLAPLCPIKQNDLARRVELLDSFEQAGLGWFWATDAFGRLIYLSKNAISQLGWDEAEIIGRPLTDLLLPPEDEEDSRSERPLKFLLGARNSISQLDVRVAVETTEVWWEIAGKPQFDKNGEFNGYRGSAKDITATRENQRNAERLSQYDSLTGLANRHRMAKRLGATLSAYRNAKRSCALMMLDLDRFKQVNDTLGHPAGDELLKQVAARLGQIIGKRGEIGRLGGDEFQIMLPDIDDRGKLGDLANRVIQMVSQPYSINGARAIIGTSVGIAVAPYDGIEPEELVKAADLALYSAKGSGRGQFRFYSSTLKDSAKHRRNIEEDLRDAMHRDELSMAYQPIVDASTHKVACFEALMRWEHPERGPISPTEFIPIAEDCGLIKKIGTWALETACSEAAQWPIELRVAINVSAVQFANDDFPQTVKNALKKSGISPSRVELEITESVFMGDDERTQRMFKELKNLGVRLALDDFGTGYSSLSYLRKAPFDKIKIDQTFVRGSCEPDNNNAAIISSIVSLADALDMETVAEGVETKDELELVKKRKATHLQGAIFSFGVPHDEVMAKLESGDLVYEPRGPERYRSQRRTELRRIGLVHGDYRYNVVLKNLSKSGARVEGLLDVPLETEVVLDLGDGQLAVATVVRSEGFAQGLQFETPLISDGFDGLCTRHRVSPYQIEAAGKPLSALPEDAYSALAGLGTAAIAQPQFREVDISVARSEAA</sequence>
<dbReference type="InterPro" id="IPR000160">
    <property type="entry name" value="GGDEF_dom"/>
</dbReference>
<dbReference type="Gene3D" id="3.30.70.270">
    <property type="match status" value="1"/>
</dbReference>
<dbReference type="AlphaFoldDB" id="A0A850HBC7"/>
<dbReference type="InterPro" id="IPR029787">
    <property type="entry name" value="Nucleotide_cyclase"/>
</dbReference>
<dbReference type="SUPFAM" id="SSF55785">
    <property type="entry name" value="PYP-like sensor domain (PAS domain)"/>
    <property type="match status" value="1"/>
</dbReference>
<dbReference type="NCBIfam" id="TIGR00229">
    <property type="entry name" value="sensory_box"/>
    <property type="match status" value="1"/>
</dbReference>
<dbReference type="Pfam" id="PF00989">
    <property type="entry name" value="PAS"/>
    <property type="match status" value="1"/>
</dbReference>
<dbReference type="CDD" id="cd01949">
    <property type="entry name" value="GGDEF"/>
    <property type="match status" value="1"/>
</dbReference>
<dbReference type="Proteomes" id="UP000546031">
    <property type="component" value="Unassembled WGS sequence"/>
</dbReference>
<proteinExistence type="predicted"/>